<organism evidence="1 2">
    <name type="scientific">Anaeramoeba flamelloides</name>
    <dbReference type="NCBI Taxonomy" id="1746091"/>
    <lineage>
        <taxon>Eukaryota</taxon>
        <taxon>Metamonada</taxon>
        <taxon>Anaeramoebidae</taxon>
        <taxon>Anaeramoeba</taxon>
    </lineage>
</organism>
<dbReference type="Proteomes" id="UP001146793">
    <property type="component" value="Unassembled WGS sequence"/>
</dbReference>
<dbReference type="SMART" id="SM00671">
    <property type="entry name" value="SEL1"/>
    <property type="match status" value="12"/>
</dbReference>
<dbReference type="AlphaFoldDB" id="A0AAV7Y3P3"/>
<dbReference type="PANTHER" id="PTHR43628">
    <property type="entry name" value="ACTIVATOR OF C KINASE PROTEIN 1-RELATED"/>
    <property type="match status" value="1"/>
</dbReference>
<dbReference type="SUPFAM" id="SSF81901">
    <property type="entry name" value="HCP-like"/>
    <property type="match status" value="3"/>
</dbReference>
<dbReference type="InterPro" id="IPR006597">
    <property type="entry name" value="Sel1-like"/>
</dbReference>
<dbReference type="EMBL" id="JANTQA010000075">
    <property type="protein sequence ID" value="KAJ3424139.1"/>
    <property type="molecule type" value="Genomic_DNA"/>
</dbReference>
<accession>A0AAV7Y3P3</accession>
<comment type="caution">
    <text evidence="1">The sequence shown here is derived from an EMBL/GenBank/DDBJ whole genome shotgun (WGS) entry which is preliminary data.</text>
</comment>
<name>A0AAV7Y3P3_9EUKA</name>
<dbReference type="InterPro" id="IPR052945">
    <property type="entry name" value="Mitotic_Regulator"/>
</dbReference>
<reference evidence="1" key="1">
    <citation type="submission" date="2022-08" db="EMBL/GenBank/DDBJ databases">
        <title>Novel sulphate-reducing endosymbionts in the free-living metamonad Anaeramoeba.</title>
        <authorList>
            <person name="Jerlstrom-Hultqvist J."/>
            <person name="Cepicka I."/>
            <person name="Gallot-Lavallee L."/>
            <person name="Salas-Leiva D."/>
            <person name="Curtis B.A."/>
            <person name="Zahonova K."/>
            <person name="Pipaliya S."/>
            <person name="Dacks J."/>
            <person name="Roger A.J."/>
        </authorList>
    </citation>
    <scope>NUCLEOTIDE SEQUENCE</scope>
    <source>
        <strain evidence="1">Busselton2</strain>
    </source>
</reference>
<evidence type="ECO:0000313" key="1">
    <source>
        <dbReference type="EMBL" id="KAJ3424139.1"/>
    </source>
</evidence>
<gene>
    <name evidence="1" type="ORF">M0812_29772</name>
</gene>
<sequence length="487" mass="56095">MSQQKQKLIEKDKKKADKWEDNNDRSIFLEFKILAQNGDPENRYRLAGMYLKGIGVAKKPKKAFDIYFDLVNTVKHPLSYEKLGWCYYKGIGVNANFKLAVKNFKISSQKNHDSQFHLANCFRKGFGVEKSLQKFFEWISVATQHENVKAQITIGNLYRKGRLLKKDLFKSSQWYTRAASKGNTYALFNLAMCFKYGYGVQKKPEKAFEMFAKIGQRGLLKGVLECGKCYYYGIGVIRNGKRAFRCFKYAWKRGSFEGLCWIGKCYMDGVSVEKDVNKGFQIIKHSATQNDHYSLFELGKCYMEGRGVKRQYKLGIEYFKKLSKLGHPESSIEIGKCNLFGRGIEKNFNMALRWIEKVAKTENESALIYLGKIYWKGLGGCTRDLAKAITYFETAVKIGSDKGYYQLAKMYEDLGNFNQAFKMYQNAALNGLHPAELKVAQYFEKGKGVQKSLRLAKFYYQQALNGGVIKAEKSLQLLIQLEEKEQF</sequence>
<proteinExistence type="predicted"/>
<dbReference type="Gene3D" id="1.25.40.10">
    <property type="entry name" value="Tetratricopeptide repeat domain"/>
    <property type="match status" value="2"/>
</dbReference>
<dbReference type="PANTHER" id="PTHR43628:SF1">
    <property type="entry name" value="CHITIN SYNTHASE REGULATORY FACTOR 2-RELATED"/>
    <property type="match status" value="1"/>
</dbReference>
<dbReference type="InterPro" id="IPR011990">
    <property type="entry name" value="TPR-like_helical_dom_sf"/>
</dbReference>
<protein>
    <submittedName>
        <fullName evidence="1">Sel1-repeat-containing protein ybeq</fullName>
    </submittedName>
</protein>
<evidence type="ECO:0000313" key="2">
    <source>
        <dbReference type="Proteomes" id="UP001146793"/>
    </source>
</evidence>
<dbReference type="Pfam" id="PF08238">
    <property type="entry name" value="Sel1"/>
    <property type="match status" value="12"/>
</dbReference>